<evidence type="ECO:0000313" key="3">
    <source>
        <dbReference type="EMBL" id="EKT76662.1"/>
    </source>
</evidence>
<feature type="domain" description="UspA" evidence="2">
    <location>
        <begin position="179"/>
        <end position="314"/>
    </location>
</feature>
<dbReference type="PANTHER" id="PTHR46268:SF6">
    <property type="entry name" value="UNIVERSAL STRESS PROTEIN UP12"/>
    <property type="match status" value="1"/>
</dbReference>
<feature type="domain" description="UspA" evidence="2">
    <location>
        <begin position="26"/>
        <end position="166"/>
    </location>
</feature>
<reference evidence="3 4" key="1">
    <citation type="journal article" date="2013" name="Genome Announc.">
        <title>Draft Genome Sequence of Rhodococcus opacus Strain M213 Shows a Diverse Catabolic Potential.</title>
        <authorList>
            <person name="Pathak A."/>
            <person name="Green S.J."/>
            <person name="Ogram A."/>
            <person name="Chauhan A."/>
        </authorList>
    </citation>
    <scope>NUCLEOTIDE SEQUENCE [LARGE SCALE GENOMIC DNA]</scope>
    <source>
        <strain evidence="3 4">M213</strain>
    </source>
</reference>
<dbReference type="SUPFAM" id="SSF52402">
    <property type="entry name" value="Adenine nucleotide alpha hydrolases-like"/>
    <property type="match status" value="2"/>
</dbReference>
<dbReference type="InterPro" id="IPR014729">
    <property type="entry name" value="Rossmann-like_a/b/a_fold"/>
</dbReference>
<protein>
    <submittedName>
        <fullName evidence="3">Universal stress protein</fullName>
    </submittedName>
</protein>
<dbReference type="AlphaFoldDB" id="K8XEE6"/>
<dbReference type="EMBL" id="AJYC02000222">
    <property type="protein sequence ID" value="EKT76662.1"/>
    <property type="molecule type" value="Genomic_DNA"/>
</dbReference>
<comment type="similarity">
    <text evidence="1">Belongs to the universal stress protein A family.</text>
</comment>
<dbReference type="PRINTS" id="PR01438">
    <property type="entry name" value="UNVRSLSTRESS"/>
</dbReference>
<name>K8XEE6_RHOOP</name>
<dbReference type="InterPro" id="IPR006016">
    <property type="entry name" value="UspA"/>
</dbReference>
<sequence length="314" mass="33279">MLGEVGLHREITRSGDQRTLTEEDTMADPIVVGVDEHSALSAVTWAAREAVLRGASLTLVSVTARPGSAGVPIEAPAGVFEGADEDAETLLARAKAIAMTVVQGRSLEITSVHSIGSPVPELLARSESARMLVVGTHRHGPVERLILGSVSAAPVAHAHCPVAVVRELPHVQPHQIPGPVVVGVDGTASSIPAIDLAFEEAALRNVDLVAVHAWSDIDLHKVRGSRDFAWDTVRTRETAALSESLAGHVQDYPDVKVRPVVVADRPAHNLRKHAETAQLLVVGRRGRGGFPGMLLGSTSRTLTHWVSCPLIVVH</sequence>
<dbReference type="Pfam" id="PF00582">
    <property type="entry name" value="Usp"/>
    <property type="match status" value="2"/>
</dbReference>
<dbReference type="Gene3D" id="3.40.50.620">
    <property type="entry name" value="HUPs"/>
    <property type="match status" value="2"/>
</dbReference>
<organism evidence="3 4">
    <name type="scientific">Rhodococcus opacus M213</name>
    <dbReference type="NCBI Taxonomy" id="1129896"/>
    <lineage>
        <taxon>Bacteria</taxon>
        <taxon>Bacillati</taxon>
        <taxon>Actinomycetota</taxon>
        <taxon>Actinomycetes</taxon>
        <taxon>Mycobacteriales</taxon>
        <taxon>Nocardiaceae</taxon>
        <taxon>Rhodococcus</taxon>
    </lineage>
</organism>
<comment type="caution">
    <text evidence="3">The sequence shown here is derived from an EMBL/GenBank/DDBJ whole genome shotgun (WGS) entry which is preliminary data.</text>
</comment>
<gene>
    <name evidence="3" type="ORF">WSS_A41695</name>
</gene>
<evidence type="ECO:0000313" key="4">
    <source>
        <dbReference type="Proteomes" id="UP000005951"/>
    </source>
</evidence>
<proteinExistence type="inferred from homology"/>
<dbReference type="InterPro" id="IPR006015">
    <property type="entry name" value="Universal_stress_UspA"/>
</dbReference>
<dbReference type="Proteomes" id="UP000005951">
    <property type="component" value="Unassembled WGS sequence"/>
</dbReference>
<evidence type="ECO:0000256" key="1">
    <source>
        <dbReference type="ARBA" id="ARBA00008791"/>
    </source>
</evidence>
<evidence type="ECO:0000259" key="2">
    <source>
        <dbReference type="Pfam" id="PF00582"/>
    </source>
</evidence>
<accession>K8XEE6</accession>
<dbReference type="PANTHER" id="PTHR46268">
    <property type="entry name" value="STRESS RESPONSE PROTEIN NHAX"/>
    <property type="match status" value="1"/>
</dbReference>